<feature type="compositionally biased region" description="Pro residues" evidence="9">
    <location>
        <begin position="109"/>
        <end position="122"/>
    </location>
</feature>
<dbReference type="Pfam" id="PF01139">
    <property type="entry name" value="RtcB"/>
    <property type="match status" value="2"/>
</dbReference>
<proteinExistence type="predicted"/>
<organism evidence="10 11">
    <name type="scientific">Paratrimastix pyriformis</name>
    <dbReference type="NCBI Taxonomy" id="342808"/>
    <lineage>
        <taxon>Eukaryota</taxon>
        <taxon>Metamonada</taxon>
        <taxon>Preaxostyla</taxon>
        <taxon>Paratrimastigidae</taxon>
        <taxon>Paratrimastix</taxon>
    </lineage>
</organism>
<sequence length="668" mass="70988">MPDAHPGNGTVVGYTQHQSNDYAIPAVIGGDIGCGVLAIRVGQLPRLSFAKLDKTIRRTIATDRNAEPPTTEELGIALSMIAGSCAGVTEGANSRIASAAASVAAATPGSPPPPAHTPPPPGYTGAIDPSADPPALVNHFLQLITDVAERCRRHHDGPPASPASGPSASAREEKPAAPPRAAGGEKELTRKQAKRAAKQQKQKQKQRRRDDDEEDDGEPKAPAEAEAPEGRSDDGRDGRDGDAEGEREEDAEEDPEEEEAGGRPQHHGRKGRRGGSGGQVRLGPAVGDDDDDDLERLAARLAQSDLLDTQRAPLRGPEEGEGRRIRDGVFRSLGTLGGGNHFIEVDEDPRTPGCYWVVIHSGSRNFGQMVYMHWQARTVPPPPLPTPAVPGPPLPPGAGTHLARPHGVLEGSQRRAYLEDVFAAQLFAQVNRRVMAIRILGALGFDMTLGGPQAQPEGNQPEGVPRASPPPPSPGPCRVGARLVLSESRAPLCVVESVHNYIDPLDHVVRKGAIAAHEGCPVVVPLNMRDGTLLGVGRGNPTWNWSAPHGAGRMMTRAEARRACTVKEMQAELDRAGVYSTCVCRATLDESPLAYKDANTIEMAVAPCMAVVARLRSVYNFKAADPEQGDDGVGSAGPGLEEEDMPHRVRGGKRLPRTRTTNPEDDDE</sequence>
<feature type="compositionally biased region" description="Basic residues" evidence="9">
    <location>
        <begin position="264"/>
        <end position="273"/>
    </location>
</feature>
<comment type="catalytic activity">
    <reaction evidence="8">
        <text>a 3'-end 3'-phospho-ribonucleotide-RNA + a 5'-end dephospho-ribonucleoside-RNA + GTP = a ribonucleotidyl-ribonucleotide-RNA + GMP + diphosphate</text>
        <dbReference type="Rhea" id="RHEA:68076"/>
        <dbReference type="Rhea" id="RHEA-COMP:10463"/>
        <dbReference type="Rhea" id="RHEA-COMP:13936"/>
        <dbReference type="Rhea" id="RHEA-COMP:17355"/>
        <dbReference type="ChEBI" id="CHEBI:33019"/>
        <dbReference type="ChEBI" id="CHEBI:37565"/>
        <dbReference type="ChEBI" id="CHEBI:58115"/>
        <dbReference type="ChEBI" id="CHEBI:83062"/>
        <dbReference type="ChEBI" id="CHEBI:138284"/>
        <dbReference type="ChEBI" id="CHEBI:173118"/>
        <dbReference type="EC" id="6.5.1.8"/>
    </reaction>
</comment>
<evidence type="ECO:0000256" key="4">
    <source>
        <dbReference type="ARBA" id="ARBA00022723"/>
    </source>
</evidence>
<evidence type="ECO:0000256" key="2">
    <source>
        <dbReference type="ARBA" id="ARBA00012726"/>
    </source>
</evidence>
<name>A0ABQ8UPW2_9EUKA</name>
<feature type="compositionally biased region" description="Basic and acidic residues" evidence="9">
    <location>
        <begin position="218"/>
        <end position="244"/>
    </location>
</feature>
<keyword evidence="5" id="KW-0547">Nucleotide-binding</keyword>
<evidence type="ECO:0000256" key="7">
    <source>
        <dbReference type="ARBA" id="ARBA00023211"/>
    </source>
</evidence>
<dbReference type="PANTHER" id="PTHR43749">
    <property type="entry name" value="RNA-SPLICING LIGASE RTCB"/>
    <property type="match status" value="1"/>
</dbReference>
<feature type="region of interest" description="Disordered" evidence="9">
    <location>
        <begin position="624"/>
        <end position="668"/>
    </location>
</feature>
<evidence type="ECO:0000313" key="10">
    <source>
        <dbReference type="EMBL" id="KAJ4460081.1"/>
    </source>
</evidence>
<comment type="cofactor">
    <cofactor evidence="1">
        <name>Mn(2+)</name>
        <dbReference type="ChEBI" id="CHEBI:29035"/>
    </cofactor>
</comment>
<evidence type="ECO:0000256" key="9">
    <source>
        <dbReference type="SAM" id="MobiDB-lite"/>
    </source>
</evidence>
<feature type="compositionally biased region" description="Acidic residues" evidence="9">
    <location>
        <begin position="245"/>
        <end position="259"/>
    </location>
</feature>
<keyword evidence="11" id="KW-1185">Reference proteome</keyword>
<evidence type="ECO:0000256" key="1">
    <source>
        <dbReference type="ARBA" id="ARBA00001936"/>
    </source>
</evidence>
<feature type="region of interest" description="Disordered" evidence="9">
    <location>
        <begin position="104"/>
        <end position="134"/>
    </location>
</feature>
<keyword evidence="4" id="KW-0479">Metal-binding</keyword>
<gene>
    <name evidence="10" type="ORF">PAPYR_3803</name>
</gene>
<dbReference type="EC" id="6.5.1.8" evidence="2"/>
<dbReference type="SUPFAM" id="SSF103365">
    <property type="entry name" value="Hypothetical protein PH1602"/>
    <property type="match status" value="3"/>
</dbReference>
<dbReference type="PANTHER" id="PTHR43749:SF2">
    <property type="entry name" value="RNA-SPLICING LIGASE RTCB"/>
    <property type="match status" value="1"/>
</dbReference>
<reference evidence="10" key="1">
    <citation type="journal article" date="2022" name="bioRxiv">
        <title>Genomics of Preaxostyla Flagellates Illuminates Evolutionary Transitions and the Path Towards Mitochondrial Loss.</title>
        <authorList>
            <person name="Novak L.V.F."/>
            <person name="Treitli S.C."/>
            <person name="Pyrih J."/>
            <person name="Halakuc P."/>
            <person name="Pipaliya S.V."/>
            <person name="Vacek V."/>
            <person name="Brzon O."/>
            <person name="Soukal P."/>
            <person name="Eme L."/>
            <person name="Dacks J.B."/>
            <person name="Karnkowska A."/>
            <person name="Elias M."/>
            <person name="Hampl V."/>
        </authorList>
    </citation>
    <scope>NUCLEOTIDE SEQUENCE</scope>
    <source>
        <strain evidence="10">RCP-MX</strain>
    </source>
</reference>
<dbReference type="InterPro" id="IPR052915">
    <property type="entry name" value="RtcB-like"/>
</dbReference>
<evidence type="ECO:0000256" key="8">
    <source>
        <dbReference type="ARBA" id="ARBA00047746"/>
    </source>
</evidence>
<dbReference type="InterPro" id="IPR001233">
    <property type="entry name" value="RtcB"/>
</dbReference>
<keyword evidence="6" id="KW-0342">GTP-binding</keyword>
<dbReference type="Gene3D" id="3.90.1860.10">
    <property type="entry name" value="tRNA-splicing ligase RtcB"/>
    <property type="match status" value="3"/>
</dbReference>
<comment type="caution">
    <text evidence="10">The sequence shown here is derived from an EMBL/GenBank/DDBJ whole genome shotgun (WGS) entry which is preliminary data.</text>
</comment>
<evidence type="ECO:0000256" key="3">
    <source>
        <dbReference type="ARBA" id="ARBA00022598"/>
    </source>
</evidence>
<keyword evidence="7" id="KW-0464">Manganese</keyword>
<feature type="compositionally biased region" description="Basic residues" evidence="9">
    <location>
        <begin position="191"/>
        <end position="207"/>
    </location>
</feature>
<feature type="compositionally biased region" description="Basic residues" evidence="9">
    <location>
        <begin position="648"/>
        <end position="657"/>
    </location>
</feature>
<keyword evidence="3 10" id="KW-0436">Ligase</keyword>
<evidence type="ECO:0000256" key="6">
    <source>
        <dbReference type="ARBA" id="ARBA00023134"/>
    </source>
</evidence>
<evidence type="ECO:0000313" key="11">
    <source>
        <dbReference type="Proteomes" id="UP001141327"/>
    </source>
</evidence>
<feature type="region of interest" description="Disordered" evidence="9">
    <location>
        <begin position="152"/>
        <end position="291"/>
    </location>
</feature>
<dbReference type="InterPro" id="IPR036025">
    <property type="entry name" value="RtcB-like_sf"/>
</dbReference>
<evidence type="ECO:0000256" key="5">
    <source>
        <dbReference type="ARBA" id="ARBA00022741"/>
    </source>
</evidence>
<protein>
    <recommendedName>
        <fullName evidence="2">3'-phosphate/5'-hydroxy nucleic acid ligase</fullName>
        <ecNumber evidence="2">6.5.1.8</ecNumber>
    </recommendedName>
</protein>
<dbReference type="EMBL" id="JAPMOS010000015">
    <property type="protein sequence ID" value="KAJ4460081.1"/>
    <property type="molecule type" value="Genomic_DNA"/>
</dbReference>
<dbReference type="GO" id="GO:0016874">
    <property type="term" value="F:ligase activity"/>
    <property type="evidence" value="ECO:0007669"/>
    <property type="project" value="UniProtKB-KW"/>
</dbReference>
<accession>A0ABQ8UPW2</accession>
<dbReference type="Proteomes" id="UP001141327">
    <property type="component" value="Unassembled WGS sequence"/>
</dbReference>
<feature type="region of interest" description="Disordered" evidence="9">
    <location>
        <begin position="451"/>
        <end position="476"/>
    </location>
</feature>